<comment type="caution">
    <text evidence="1">The sequence shown here is derived from an EMBL/GenBank/DDBJ whole genome shotgun (WGS) entry which is preliminary data.</text>
</comment>
<organism evidence="1 2">
    <name type="scientific">Dentiscutata erythropus</name>
    <dbReference type="NCBI Taxonomy" id="1348616"/>
    <lineage>
        <taxon>Eukaryota</taxon>
        <taxon>Fungi</taxon>
        <taxon>Fungi incertae sedis</taxon>
        <taxon>Mucoromycota</taxon>
        <taxon>Glomeromycotina</taxon>
        <taxon>Glomeromycetes</taxon>
        <taxon>Diversisporales</taxon>
        <taxon>Gigasporaceae</taxon>
        <taxon>Dentiscutata</taxon>
    </lineage>
</organism>
<feature type="non-terminal residue" evidence="1">
    <location>
        <position position="88"/>
    </location>
</feature>
<keyword evidence="2" id="KW-1185">Reference proteome</keyword>
<accession>A0A9N9KIS4</accession>
<dbReference type="EMBL" id="CAJVPY010070540">
    <property type="protein sequence ID" value="CAG8827921.1"/>
    <property type="molecule type" value="Genomic_DNA"/>
</dbReference>
<reference evidence="1" key="1">
    <citation type="submission" date="2021-06" db="EMBL/GenBank/DDBJ databases">
        <authorList>
            <person name="Kallberg Y."/>
            <person name="Tangrot J."/>
            <person name="Rosling A."/>
        </authorList>
    </citation>
    <scope>NUCLEOTIDE SEQUENCE</scope>
    <source>
        <strain evidence="1">MA453B</strain>
    </source>
</reference>
<protein>
    <submittedName>
        <fullName evidence="1">1103_t:CDS:1</fullName>
    </submittedName>
</protein>
<evidence type="ECO:0000313" key="2">
    <source>
        <dbReference type="Proteomes" id="UP000789405"/>
    </source>
</evidence>
<sequence>DHWENFVFRIKNNLTRNESIANYSKFKEFKTQVTYFLTLYIKNRPAIIIQRAYHLWKKRINSAKIIQHAVRKWLYRPGGTLMKHAQDR</sequence>
<evidence type="ECO:0000313" key="1">
    <source>
        <dbReference type="EMBL" id="CAG8827921.1"/>
    </source>
</evidence>
<gene>
    <name evidence="1" type="ORF">DERYTH_LOCUS28394</name>
</gene>
<name>A0A9N9KIS4_9GLOM</name>
<dbReference type="OrthoDB" id="2368541at2759"/>
<dbReference type="AlphaFoldDB" id="A0A9N9KIS4"/>
<feature type="non-terminal residue" evidence="1">
    <location>
        <position position="1"/>
    </location>
</feature>
<proteinExistence type="predicted"/>
<dbReference type="Proteomes" id="UP000789405">
    <property type="component" value="Unassembled WGS sequence"/>
</dbReference>